<dbReference type="Pfam" id="PF03462">
    <property type="entry name" value="PCRF"/>
    <property type="match status" value="1"/>
</dbReference>
<dbReference type="InterPro" id="IPR000352">
    <property type="entry name" value="Pep_chain_release_fac_I"/>
</dbReference>
<comment type="caution">
    <text evidence="5">The sequence shown here is derived from an EMBL/GenBank/DDBJ whole genome shotgun (WGS) entry which is preliminary data.</text>
</comment>
<dbReference type="PANTHER" id="PTHR43804">
    <property type="entry name" value="LD18447P"/>
    <property type="match status" value="1"/>
</dbReference>
<dbReference type="SUPFAM" id="SSF75620">
    <property type="entry name" value="Release factor"/>
    <property type="match status" value="1"/>
</dbReference>
<dbReference type="Gene3D" id="3.30.70.1660">
    <property type="match status" value="1"/>
</dbReference>
<proteinExistence type="inferred from homology"/>
<sequence>EPQFFSGIAEKIPSYASLPCSKYEYTVRTLRKCSIVREYSTDNNINFESLAVQKYLEKILKEYETLKTESYIESEKKERLLEIQPVIDIVEERKTITESLESLKELIADDTKDKAFERAVEEERHLYQQRIKELESMVMVALLPNEAEDKCSDVMLEVSAGVGGQEAMLFARELFDMYCNYINHKDWDMQVAQLEFSDLGGLRHASVLVSGEDAFQYLKYEAGVHRVQRVPTTEKSGRIHTSTVSVAVLPQPDEIEIVLHSKDLNIETKRASGAGGQHVNKTESAVRITHLPTGISAECQVDRSQIKNREIAMRTLKARIYQQQLAEQLSRTNTTRKQQVFSLLRIDSRH</sequence>
<dbReference type="Pfam" id="PF00472">
    <property type="entry name" value="RF-1"/>
    <property type="match status" value="1"/>
</dbReference>
<dbReference type="EMBL" id="JAJSOF020000027">
    <property type="protein sequence ID" value="KAJ4433730.1"/>
    <property type="molecule type" value="Genomic_DNA"/>
</dbReference>
<accession>A0ABQ8SIX4</accession>
<dbReference type="InterPro" id="IPR050057">
    <property type="entry name" value="Prokaryotic/Mito_RF"/>
</dbReference>
<evidence type="ECO:0000259" key="4">
    <source>
        <dbReference type="PROSITE" id="PS00745"/>
    </source>
</evidence>
<dbReference type="InterPro" id="IPR005139">
    <property type="entry name" value="PCRF"/>
</dbReference>
<evidence type="ECO:0000256" key="1">
    <source>
        <dbReference type="ARBA" id="ARBA00010835"/>
    </source>
</evidence>
<dbReference type="PROSITE" id="PS00745">
    <property type="entry name" value="RF_PROK_I"/>
    <property type="match status" value="1"/>
</dbReference>
<dbReference type="Proteomes" id="UP001148838">
    <property type="component" value="Unassembled WGS sequence"/>
</dbReference>
<feature type="domain" description="Prokaryotic-type class I peptide chain release factors" evidence="4">
    <location>
        <begin position="270"/>
        <end position="286"/>
    </location>
</feature>
<dbReference type="Gene3D" id="3.30.160.20">
    <property type="match status" value="1"/>
</dbReference>
<keyword evidence="6" id="KW-1185">Reference proteome</keyword>
<dbReference type="SMART" id="SM00937">
    <property type="entry name" value="PCRF"/>
    <property type="match status" value="1"/>
</dbReference>
<protein>
    <recommendedName>
        <fullName evidence="4">Prokaryotic-type class I peptide chain release factors domain-containing protein</fullName>
    </recommendedName>
</protein>
<reference evidence="5 6" key="1">
    <citation type="journal article" date="2022" name="Allergy">
        <title>Genome assembly and annotation of Periplaneta americana reveal a comprehensive cockroach allergen profile.</title>
        <authorList>
            <person name="Wang L."/>
            <person name="Xiong Q."/>
            <person name="Saelim N."/>
            <person name="Wang L."/>
            <person name="Nong W."/>
            <person name="Wan A.T."/>
            <person name="Shi M."/>
            <person name="Liu X."/>
            <person name="Cao Q."/>
            <person name="Hui J.H.L."/>
            <person name="Sookrung N."/>
            <person name="Leung T.F."/>
            <person name="Tungtrongchitr A."/>
            <person name="Tsui S.K.W."/>
        </authorList>
    </citation>
    <scope>NUCLEOTIDE SEQUENCE [LARGE SCALE GENOMIC DNA]</scope>
    <source>
        <strain evidence="5">PWHHKU_190912</strain>
    </source>
</reference>
<comment type="similarity">
    <text evidence="1">Belongs to the prokaryotic/mitochondrial release factor family.</text>
</comment>
<name>A0ABQ8SIX4_PERAM</name>
<organism evidence="5 6">
    <name type="scientific">Periplaneta americana</name>
    <name type="common">American cockroach</name>
    <name type="synonym">Blatta americana</name>
    <dbReference type="NCBI Taxonomy" id="6978"/>
    <lineage>
        <taxon>Eukaryota</taxon>
        <taxon>Metazoa</taxon>
        <taxon>Ecdysozoa</taxon>
        <taxon>Arthropoda</taxon>
        <taxon>Hexapoda</taxon>
        <taxon>Insecta</taxon>
        <taxon>Pterygota</taxon>
        <taxon>Neoptera</taxon>
        <taxon>Polyneoptera</taxon>
        <taxon>Dictyoptera</taxon>
        <taxon>Blattodea</taxon>
        <taxon>Blattoidea</taxon>
        <taxon>Blattidae</taxon>
        <taxon>Blattinae</taxon>
        <taxon>Periplaneta</taxon>
    </lineage>
</organism>
<keyword evidence="3" id="KW-0648">Protein biosynthesis</keyword>
<keyword evidence="2" id="KW-0488">Methylation</keyword>
<feature type="non-terminal residue" evidence="5">
    <location>
        <position position="1"/>
    </location>
</feature>
<gene>
    <name evidence="5" type="ORF">ANN_16041</name>
</gene>
<evidence type="ECO:0000256" key="2">
    <source>
        <dbReference type="ARBA" id="ARBA00022481"/>
    </source>
</evidence>
<evidence type="ECO:0000313" key="5">
    <source>
        <dbReference type="EMBL" id="KAJ4433730.1"/>
    </source>
</evidence>
<evidence type="ECO:0000313" key="6">
    <source>
        <dbReference type="Proteomes" id="UP001148838"/>
    </source>
</evidence>
<dbReference type="InterPro" id="IPR045853">
    <property type="entry name" value="Pep_chain_release_fac_I_sf"/>
</dbReference>
<evidence type="ECO:0000256" key="3">
    <source>
        <dbReference type="ARBA" id="ARBA00022917"/>
    </source>
</evidence>
<dbReference type="PANTHER" id="PTHR43804:SF7">
    <property type="entry name" value="LD18447P"/>
    <property type="match status" value="1"/>
</dbReference>
<dbReference type="Gene3D" id="6.10.140.1950">
    <property type="match status" value="1"/>
</dbReference>